<name>A0ABY3Z8Y3_STRRM</name>
<reference evidence="1 2" key="1">
    <citation type="submission" date="2022-03" db="EMBL/GenBank/DDBJ databases">
        <title>Complete genome of Streptomyces rimosus ssp. rimosus R7 (=ATCC 10970).</title>
        <authorList>
            <person name="Beganovic S."/>
            <person name="Ruckert C."/>
            <person name="Busche T."/>
            <person name="Kalinowski J."/>
            <person name="Wittmann C."/>
        </authorList>
    </citation>
    <scope>NUCLEOTIDE SEQUENCE [LARGE SCALE GENOMIC DNA]</scope>
    <source>
        <strain evidence="1 2">R7</strain>
    </source>
</reference>
<organism evidence="1 2">
    <name type="scientific">Streptomyces rimosus subsp. rimosus</name>
    <dbReference type="NCBI Taxonomy" id="132474"/>
    <lineage>
        <taxon>Bacteria</taxon>
        <taxon>Bacillati</taxon>
        <taxon>Actinomycetota</taxon>
        <taxon>Actinomycetes</taxon>
        <taxon>Kitasatosporales</taxon>
        <taxon>Streptomycetaceae</taxon>
        <taxon>Streptomyces</taxon>
    </lineage>
</organism>
<proteinExistence type="predicted"/>
<gene>
    <name evidence="1" type="ORF">SRIMR7_29205</name>
</gene>
<dbReference type="EMBL" id="CP094298">
    <property type="protein sequence ID" value="UNZ06233.1"/>
    <property type="molecule type" value="Genomic_DNA"/>
</dbReference>
<dbReference type="GeneID" id="66854631"/>
<accession>A0ABY3Z8Y3</accession>
<evidence type="ECO:0000313" key="1">
    <source>
        <dbReference type="EMBL" id="UNZ06233.1"/>
    </source>
</evidence>
<dbReference type="RefSeq" id="WP_003981202.1">
    <property type="nucleotide sequence ID" value="NZ_CP043497.1"/>
</dbReference>
<protein>
    <submittedName>
        <fullName evidence="1">Uncharacterized protein</fullName>
    </submittedName>
</protein>
<sequence>MNAATAEQQLAAAVRELEDLLPHENLLAGQMLIARIVSVTEERATARPAEPGPLGALASMARHLDGALAHPEVWPPAGAGLRWVASQHLLDDHALVTLTARITDTGEAGELR</sequence>
<keyword evidence="2" id="KW-1185">Reference proteome</keyword>
<dbReference type="Proteomes" id="UP000829494">
    <property type="component" value="Chromosome"/>
</dbReference>
<evidence type="ECO:0000313" key="2">
    <source>
        <dbReference type="Proteomes" id="UP000829494"/>
    </source>
</evidence>